<dbReference type="PANTHER" id="PTHR21115:SF0">
    <property type="entry name" value="GH06117P-RELATED"/>
    <property type="match status" value="1"/>
</dbReference>
<feature type="domain" description="DUF4781" evidence="2">
    <location>
        <begin position="621"/>
        <end position="767"/>
    </location>
</feature>
<feature type="compositionally biased region" description="Polar residues" evidence="1">
    <location>
        <begin position="1"/>
        <end position="13"/>
    </location>
</feature>
<feature type="compositionally biased region" description="Low complexity" evidence="1">
    <location>
        <begin position="21"/>
        <end position="36"/>
    </location>
</feature>
<feature type="compositionally biased region" description="Low complexity" evidence="1">
    <location>
        <begin position="123"/>
        <end position="138"/>
    </location>
</feature>
<proteinExistence type="predicted"/>
<accession>A0A3A8N9S1</accession>
<dbReference type="Proteomes" id="UP000273405">
    <property type="component" value="Unassembled WGS sequence"/>
</dbReference>
<reference evidence="4" key="1">
    <citation type="submission" date="2018-09" db="EMBL/GenBank/DDBJ databases">
        <authorList>
            <person name="Livingstone P.G."/>
            <person name="Whitworth D.E."/>
        </authorList>
    </citation>
    <scope>NUCLEOTIDE SEQUENCE [LARGE SCALE GENOMIC DNA]</scope>
    <source>
        <strain evidence="4">CA040B</strain>
    </source>
</reference>
<feature type="compositionally biased region" description="Low complexity" evidence="1">
    <location>
        <begin position="148"/>
        <end position="158"/>
    </location>
</feature>
<protein>
    <submittedName>
        <fullName evidence="3">DUF4781 domain-containing protein</fullName>
    </submittedName>
</protein>
<evidence type="ECO:0000313" key="4">
    <source>
        <dbReference type="Proteomes" id="UP000273405"/>
    </source>
</evidence>
<evidence type="ECO:0000259" key="2">
    <source>
        <dbReference type="Pfam" id="PF16013"/>
    </source>
</evidence>
<feature type="compositionally biased region" description="Low complexity" evidence="1">
    <location>
        <begin position="69"/>
        <end position="82"/>
    </location>
</feature>
<feature type="compositionally biased region" description="Basic and acidic residues" evidence="1">
    <location>
        <begin position="52"/>
        <end position="68"/>
    </location>
</feature>
<feature type="region of interest" description="Disordered" evidence="1">
    <location>
        <begin position="830"/>
        <end position="876"/>
    </location>
</feature>
<evidence type="ECO:0000313" key="3">
    <source>
        <dbReference type="EMBL" id="RKH40289.1"/>
    </source>
</evidence>
<feature type="region of interest" description="Disordered" evidence="1">
    <location>
        <begin position="123"/>
        <end position="158"/>
    </location>
</feature>
<dbReference type="Pfam" id="PF16013">
    <property type="entry name" value="DUF4781"/>
    <property type="match status" value="1"/>
</dbReference>
<comment type="caution">
    <text evidence="3">The sequence shown here is derived from an EMBL/GenBank/DDBJ whole genome shotgun (WGS) entry which is preliminary data.</text>
</comment>
<dbReference type="AlphaFoldDB" id="A0A3A8N9S1"/>
<name>A0A3A8N9S1_9BACT</name>
<evidence type="ECO:0000256" key="1">
    <source>
        <dbReference type="SAM" id="MobiDB-lite"/>
    </source>
</evidence>
<dbReference type="InterPro" id="IPR031962">
    <property type="entry name" value="DUF4781"/>
</dbReference>
<gene>
    <name evidence="3" type="ORF">D7X12_21275</name>
</gene>
<keyword evidence="4" id="KW-1185">Reference proteome</keyword>
<feature type="compositionally biased region" description="Polar residues" evidence="1">
    <location>
        <begin position="865"/>
        <end position="876"/>
    </location>
</feature>
<feature type="region of interest" description="Disordered" evidence="1">
    <location>
        <begin position="1"/>
        <end position="82"/>
    </location>
</feature>
<sequence length="876" mass="91150">MINEVKSSQPVQSTGGGESLADAAAAARKAAEAAAEAARKAAEAAAQAAKAQDAKTAQELEARARKLADSAAEAARKASAAVDRMAAMLEKQKKKGVPPSAAQNTLLTRARLELIDAKASAATARGSAASASAAASAPRADRFERTKAPAATAPAKPTTATERMVATKDSQLERVDALDARSTAQRLARVDAADGAATALAHQKLPPDSQAVVLTKRSPQGLGEAWAKTLHGLVGPGNPAALDKHLATNQHTIDSLARSLSSGIQATASTRASTPEGGLWSEQLYRPVMSALKADHPDATFALVAARNPVGRSRDPETDVVIAMTHKGRDGQPTTEYFSLEASGLRDRDISFLSRVRSAVTDPARPELAKGYQAAATTLDKEGDFPSSLEPGESAADTFGRAADFSGQSAFDPVLRMPVEQQVAVLRQMGKDGGTTDQTLYGGLLQRVALKPEDVIIAAEADHLATGAPMPNALRSRVDVSGTPGLNKSYNFIDKNADVALAPLFTRYTELRGDAPRALSGDTLTDTVAFALQQKPCAPPDEKLLDNLRKLPLVGGFRSLVDVEKWPRYDTKAQAIIKPVQKQLEQLGGPEPKVTVVPIVYNAPEQGMVQLSLFRVQGQDGHEYFVDNTGACYRGIDDWKQNNKLPPGRVTYPANGHLPVPGEKPRLVTENTHAVVDTWGEKVVSFLDSSALVGGVVLTGMAVFGTGGAAAPVAGLVIGAYSAGRSGDKLYTRATHGESINPLTSPESRADWLSVISGAAGVGGALARPLGASSKVVGAFGTVESAAGAATAADAGYQLTTDWDKLPPEQRLAHAQAVLFWGINTASKKPAATPEAAAPAPVDGAPSTGADPLTLQTPVPVGTGQPPSSTRLEVAP</sequence>
<organism evidence="3 4">
    <name type="scientific">Corallococcus sicarius</name>
    <dbReference type="NCBI Taxonomy" id="2316726"/>
    <lineage>
        <taxon>Bacteria</taxon>
        <taxon>Pseudomonadati</taxon>
        <taxon>Myxococcota</taxon>
        <taxon>Myxococcia</taxon>
        <taxon>Myxococcales</taxon>
        <taxon>Cystobacterineae</taxon>
        <taxon>Myxococcaceae</taxon>
        <taxon>Corallococcus</taxon>
    </lineage>
</organism>
<dbReference type="EMBL" id="RAWG01000136">
    <property type="protein sequence ID" value="RKH40289.1"/>
    <property type="molecule type" value="Genomic_DNA"/>
</dbReference>
<feature type="compositionally biased region" description="Low complexity" evidence="1">
    <location>
        <begin position="830"/>
        <end position="841"/>
    </location>
</feature>
<dbReference type="PANTHER" id="PTHR21115">
    <property type="entry name" value="GH06117P-RELATED"/>
    <property type="match status" value="1"/>
</dbReference>
<dbReference type="RefSeq" id="WP_120627108.1">
    <property type="nucleotide sequence ID" value="NZ_RAWG01000136.1"/>
</dbReference>